<proteinExistence type="predicted"/>
<dbReference type="WBParaSite" id="sdigi.contig117.g4654.t1">
    <property type="protein sequence ID" value="sdigi.contig117.g4654.t1"/>
    <property type="gene ID" value="sdigi.contig117.g4654"/>
</dbReference>
<organism evidence="1 2">
    <name type="scientific">Setaria digitata</name>
    <dbReference type="NCBI Taxonomy" id="48799"/>
    <lineage>
        <taxon>Eukaryota</taxon>
        <taxon>Metazoa</taxon>
        <taxon>Ecdysozoa</taxon>
        <taxon>Nematoda</taxon>
        <taxon>Chromadorea</taxon>
        <taxon>Rhabditida</taxon>
        <taxon>Spirurina</taxon>
        <taxon>Spiruromorpha</taxon>
        <taxon>Filarioidea</taxon>
        <taxon>Setariidae</taxon>
        <taxon>Setaria</taxon>
    </lineage>
</organism>
<keyword evidence="1" id="KW-1185">Reference proteome</keyword>
<evidence type="ECO:0000313" key="1">
    <source>
        <dbReference type="Proteomes" id="UP000887581"/>
    </source>
</evidence>
<accession>A0A915PHR3</accession>
<sequence length="76" mass="8535">MTFREVICTARLGLCLHCVQGQEELQSVSDYSYHITVKLKLTRKPSSFTEPLINDDVAIDESSGQMRGVLCIQVCE</sequence>
<reference evidence="2" key="1">
    <citation type="submission" date="2022-11" db="UniProtKB">
        <authorList>
            <consortium name="WormBaseParasite"/>
        </authorList>
    </citation>
    <scope>IDENTIFICATION</scope>
</reference>
<dbReference type="Proteomes" id="UP000887581">
    <property type="component" value="Unplaced"/>
</dbReference>
<dbReference type="AlphaFoldDB" id="A0A915PHR3"/>
<protein>
    <submittedName>
        <fullName evidence="2">Uncharacterized protein</fullName>
    </submittedName>
</protein>
<name>A0A915PHR3_9BILA</name>
<evidence type="ECO:0000313" key="2">
    <source>
        <dbReference type="WBParaSite" id="sdigi.contig117.g4654.t1"/>
    </source>
</evidence>